<keyword evidence="3" id="KW-1185">Reference proteome</keyword>
<reference evidence="3" key="2">
    <citation type="journal article" date="2013" name="PLoS Genet.">
        <title>Comparative genome structure, secondary metabolite, and effector coding capacity across Cochliobolus pathogens.</title>
        <authorList>
            <person name="Condon B.J."/>
            <person name="Leng Y."/>
            <person name="Wu D."/>
            <person name="Bushley K.E."/>
            <person name="Ohm R.A."/>
            <person name="Otillar R."/>
            <person name="Martin J."/>
            <person name="Schackwitz W."/>
            <person name="Grimwood J."/>
            <person name="MohdZainudin N."/>
            <person name="Xue C."/>
            <person name="Wang R."/>
            <person name="Manning V.A."/>
            <person name="Dhillon B."/>
            <person name="Tu Z.J."/>
            <person name="Steffenson B.J."/>
            <person name="Salamov A."/>
            <person name="Sun H."/>
            <person name="Lowry S."/>
            <person name="LaButti K."/>
            <person name="Han J."/>
            <person name="Copeland A."/>
            <person name="Lindquist E."/>
            <person name="Barry K."/>
            <person name="Schmutz J."/>
            <person name="Baker S.E."/>
            <person name="Ciuffetti L.M."/>
            <person name="Grigoriev I.V."/>
            <person name="Zhong S."/>
            <person name="Turgeon B.G."/>
        </authorList>
    </citation>
    <scope>NUCLEOTIDE SEQUENCE [LARGE SCALE GENOMIC DNA]</scope>
    <source>
        <strain evidence="3">ND90Pr / ATCC 201652</strain>
    </source>
</reference>
<name>M2TNG1_COCSN</name>
<feature type="region of interest" description="Disordered" evidence="1">
    <location>
        <begin position="52"/>
        <end position="75"/>
    </location>
</feature>
<reference evidence="2 3" key="1">
    <citation type="journal article" date="2012" name="PLoS Pathog.">
        <title>Diverse lifestyles and strategies of plant pathogenesis encoded in the genomes of eighteen Dothideomycetes fungi.</title>
        <authorList>
            <person name="Ohm R.A."/>
            <person name="Feau N."/>
            <person name="Henrissat B."/>
            <person name="Schoch C.L."/>
            <person name="Horwitz B.A."/>
            <person name="Barry K.W."/>
            <person name="Condon B.J."/>
            <person name="Copeland A.C."/>
            <person name="Dhillon B."/>
            <person name="Glaser F."/>
            <person name="Hesse C.N."/>
            <person name="Kosti I."/>
            <person name="LaButti K."/>
            <person name="Lindquist E.A."/>
            <person name="Lucas S."/>
            <person name="Salamov A.A."/>
            <person name="Bradshaw R.E."/>
            <person name="Ciuffetti L."/>
            <person name="Hamelin R.C."/>
            <person name="Kema G.H.J."/>
            <person name="Lawrence C."/>
            <person name="Scott J.A."/>
            <person name="Spatafora J.W."/>
            <person name="Turgeon B.G."/>
            <person name="de Wit P.J.G.M."/>
            <person name="Zhong S."/>
            <person name="Goodwin S.B."/>
            <person name="Grigoriev I.V."/>
        </authorList>
    </citation>
    <scope>NUCLEOTIDE SEQUENCE [LARGE SCALE GENOMIC DNA]</scope>
    <source>
        <strain evidence="3">ND90Pr / ATCC 201652</strain>
    </source>
</reference>
<dbReference type="Proteomes" id="UP000016934">
    <property type="component" value="Unassembled WGS sequence"/>
</dbReference>
<dbReference type="GeneID" id="19140454"/>
<dbReference type="HOGENOM" id="CLU_016969_0_0_1"/>
<dbReference type="KEGG" id="bsc:COCSADRAFT_69449"/>
<sequence length="640" mass="71705">IPALTKQAPTIDFIDGRLSKYHPVFSSRSVKYDQMSRHYVPASQALVANTNNSLATPPASNAPPGSNGLPQRPEWTDTNAMKFWNEVFPDAMIRFKSTKEPKGRSKTVYHIRDKPNWDTIYETLELARSEYQRSGGPVGWIRKVRRKVADNITPGAEATKIASKLVPQDPIATPVVGAVEVVLDAVKTAATVRNQVLAGFDGVVPIFSDVEVFLSTFQGDVNIRNASIDLIAATLEAVERAIGFFISNEFFRGGKALLSGGDYEESLLESLTMIQTKARDLIQQALKSHIFQFHMYSQETRRVLEQLTNKVDILVTGNNKIEQLLRDHLQQKDRELEVARQENIYLKVENGILRSTSPIQQSMWAPPPQSAQAPALGWYISQDTLRNMIDTFDLDFADIAFVMDKKEQLSGKDKARAEQIIHTQLFQNWIVSASSSKLLVHWDLHRPKKIAEVSPLSVFCMTLVQSLRTKDRFMSALWFCGRHVDESDPGARTGGRAMLLSLIDQLLRQFEFDTRPLHNHIDLVSLQEGGLEVLIKLLHSLVRQLPPQTTLFIIVDGAVLFERDQFEAEALRVFASLIILVADTSVMASIKVLFTSTPGTHIVRGAFEPEDLILSVDNLPRPAIGSEERMVRELKGELGD</sequence>
<proteinExistence type="predicted"/>
<evidence type="ECO:0000313" key="2">
    <source>
        <dbReference type="EMBL" id="EMD70222.1"/>
    </source>
</evidence>
<feature type="non-terminal residue" evidence="2">
    <location>
        <position position="640"/>
    </location>
</feature>
<evidence type="ECO:0000313" key="3">
    <source>
        <dbReference type="Proteomes" id="UP000016934"/>
    </source>
</evidence>
<accession>M2TNG1</accession>
<dbReference type="STRING" id="665912.M2TNG1"/>
<gene>
    <name evidence="2" type="ORF">COCSADRAFT_69449</name>
</gene>
<evidence type="ECO:0008006" key="4">
    <source>
        <dbReference type="Google" id="ProtNLM"/>
    </source>
</evidence>
<dbReference type="RefSeq" id="XP_007694768.1">
    <property type="nucleotide sequence ID" value="XM_007696578.1"/>
</dbReference>
<dbReference type="eggNOG" id="ENOG502SHRF">
    <property type="taxonomic scope" value="Eukaryota"/>
</dbReference>
<dbReference type="AlphaFoldDB" id="M2TNG1"/>
<organism evidence="2 3">
    <name type="scientific">Cochliobolus sativus (strain ND90Pr / ATCC 201652)</name>
    <name type="common">Common root rot and spot blotch fungus</name>
    <name type="synonym">Bipolaris sorokiniana</name>
    <dbReference type="NCBI Taxonomy" id="665912"/>
    <lineage>
        <taxon>Eukaryota</taxon>
        <taxon>Fungi</taxon>
        <taxon>Dikarya</taxon>
        <taxon>Ascomycota</taxon>
        <taxon>Pezizomycotina</taxon>
        <taxon>Dothideomycetes</taxon>
        <taxon>Pleosporomycetidae</taxon>
        <taxon>Pleosporales</taxon>
        <taxon>Pleosporineae</taxon>
        <taxon>Pleosporaceae</taxon>
        <taxon>Bipolaris</taxon>
    </lineage>
</organism>
<dbReference type="OrthoDB" id="3730111at2759"/>
<dbReference type="PANTHER" id="PTHR40619:SF3">
    <property type="entry name" value="FUNGAL STAND N-TERMINAL GOODBYE DOMAIN-CONTAINING PROTEIN"/>
    <property type="match status" value="1"/>
</dbReference>
<dbReference type="EMBL" id="KB445637">
    <property type="protein sequence ID" value="EMD70222.1"/>
    <property type="molecule type" value="Genomic_DNA"/>
</dbReference>
<dbReference type="PANTHER" id="PTHR40619">
    <property type="entry name" value="FUNGAL STAND N-TERMINAL GOODBYE DOMAIN-CONTAINING PROTEIN"/>
    <property type="match status" value="1"/>
</dbReference>
<dbReference type="OMA" id="SKLLVHW"/>
<protein>
    <recommendedName>
        <fullName evidence="4">Fungal STAND N-terminal Goodbye domain-containing protein</fullName>
    </recommendedName>
</protein>
<feature type="non-terminal residue" evidence="2">
    <location>
        <position position="1"/>
    </location>
</feature>
<evidence type="ECO:0000256" key="1">
    <source>
        <dbReference type="SAM" id="MobiDB-lite"/>
    </source>
</evidence>